<accession>K1WUM0</accession>
<proteinExistence type="predicted"/>
<dbReference type="AlphaFoldDB" id="K1WUM0"/>
<protein>
    <submittedName>
        <fullName evidence="2">Uncharacterized protein</fullName>
    </submittedName>
</protein>
<sequence length="81" mass="8583">MSQNVVGVESASASRGDTSNYVVESFPFLPARKSMLGVVGAGGAEAHHVRTILVRLKEENSPPLVTSKRHSIAQGQGHELT</sequence>
<dbReference type="HOGENOM" id="CLU_2574349_0_0_1"/>
<evidence type="ECO:0000313" key="2">
    <source>
        <dbReference type="EMBL" id="EKD16726.1"/>
    </source>
</evidence>
<evidence type="ECO:0000256" key="1">
    <source>
        <dbReference type="SAM" id="MobiDB-lite"/>
    </source>
</evidence>
<dbReference type="EMBL" id="JH921438">
    <property type="protein sequence ID" value="EKD16726.1"/>
    <property type="molecule type" value="Genomic_DNA"/>
</dbReference>
<keyword evidence="3" id="KW-1185">Reference proteome</keyword>
<organism evidence="2 3">
    <name type="scientific">Marssonina brunnea f. sp. multigermtubi (strain MB_m1)</name>
    <name type="common">Marssonina leaf spot fungus</name>
    <dbReference type="NCBI Taxonomy" id="1072389"/>
    <lineage>
        <taxon>Eukaryota</taxon>
        <taxon>Fungi</taxon>
        <taxon>Dikarya</taxon>
        <taxon>Ascomycota</taxon>
        <taxon>Pezizomycotina</taxon>
        <taxon>Leotiomycetes</taxon>
        <taxon>Helotiales</taxon>
        <taxon>Drepanopezizaceae</taxon>
        <taxon>Drepanopeziza</taxon>
    </lineage>
</organism>
<dbReference type="InParanoid" id="K1WUM0"/>
<feature type="region of interest" description="Disordered" evidence="1">
    <location>
        <begin position="60"/>
        <end position="81"/>
    </location>
</feature>
<reference evidence="2 3" key="1">
    <citation type="journal article" date="2012" name="BMC Genomics">
        <title>Sequencing the genome of Marssonina brunnea reveals fungus-poplar co-evolution.</title>
        <authorList>
            <person name="Zhu S."/>
            <person name="Cao Y.-Z."/>
            <person name="Jiang C."/>
            <person name="Tan B.-Y."/>
            <person name="Wang Z."/>
            <person name="Feng S."/>
            <person name="Zhang L."/>
            <person name="Su X.-H."/>
            <person name="Brejova B."/>
            <person name="Vinar T."/>
            <person name="Xu M."/>
            <person name="Wang M.-X."/>
            <person name="Zhang S.-G."/>
            <person name="Huang M.-R."/>
            <person name="Wu R."/>
            <person name="Zhou Y."/>
        </authorList>
    </citation>
    <scope>NUCLEOTIDE SEQUENCE [LARGE SCALE GENOMIC DNA]</scope>
    <source>
        <strain evidence="2 3">MB_m1</strain>
    </source>
</reference>
<dbReference type="Proteomes" id="UP000006753">
    <property type="component" value="Unassembled WGS sequence"/>
</dbReference>
<evidence type="ECO:0000313" key="3">
    <source>
        <dbReference type="Proteomes" id="UP000006753"/>
    </source>
</evidence>
<gene>
    <name evidence="2" type="ORF">MBM_05195</name>
</gene>
<dbReference type="KEGG" id="mbe:MBM_05195"/>
<name>K1WUM0_MARBU</name>